<evidence type="ECO:0000313" key="1">
    <source>
        <dbReference type="EMBL" id="JAD22206.1"/>
    </source>
</evidence>
<organism evidence="1">
    <name type="scientific">Arundo donax</name>
    <name type="common">Giant reed</name>
    <name type="synonym">Donax arundinaceus</name>
    <dbReference type="NCBI Taxonomy" id="35708"/>
    <lineage>
        <taxon>Eukaryota</taxon>
        <taxon>Viridiplantae</taxon>
        <taxon>Streptophyta</taxon>
        <taxon>Embryophyta</taxon>
        <taxon>Tracheophyta</taxon>
        <taxon>Spermatophyta</taxon>
        <taxon>Magnoliopsida</taxon>
        <taxon>Liliopsida</taxon>
        <taxon>Poales</taxon>
        <taxon>Poaceae</taxon>
        <taxon>PACMAD clade</taxon>
        <taxon>Arundinoideae</taxon>
        <taxon>Arundineae</taxon>
        <taxon>Arundo</taxon>
    </lineage>
</organism>
<sequence>MASMDYFSKAVGKLSRKIFISYVMISSVEQSIYKQSTAHTSPLF</sequence>
<proteinExistence type="predicted"/>
<accession>A0A0A8Y7R7</accession>
<dbReference type="EMBL" id="GBRH01275689">
    <property type="protein sequence ID" value="JAD22206.1"/>
    <property type="molecule type" value="Transcribed_RNA"/>
</dbReference>
<name>A0A0A8Y7R7_ARUDO</name>
<reference evidence="1" key="1">
    <citation type="submission" date="2014-09" db="EMBL/GenBank/DDBJ databases">
        <authorList>
            <person name="Magalhaes I.L.F."/>
            <person name="Oliveira U."/>
            <person name="Santos F.R."/>
            <person name="Vidigal T.H.D.A."/>
            <person name="Brescovit A.D."/>
            <person name="Santos A.J."/>
        </authorList>
    </citation>
    <scope>NUCLEOTIDE SEQUENCE</scope>
    <source>
        <tissue evidence="1">Shoot tissue taken approximately 20 cm above the soil surface</tissue>
    </source>
</reference>
<reference evidence="1" key="2">
    <citation type="journal article" date="2015" name="Data Brief">
        <title>Shoot transcriptome of the giant reed, Arundo donax.</title>
        <authorList>
            <person name="Barrero R.A."/>
            <person name="Guerrero F.D."/>
            <person name="Moolhuijzen P."/>
            <person name="Goolsby J.A."/>
            <person name="Tidwell J."/>
            <person name="Bellgard S.E."/>
            <person name="Bellgard M.I."/>
        </authorList>
    </citation>
    <scope>NUCLEOTIDE SEQUENCE</scope>
    <source>
        <tissue evidence="1">Shoot tissue taken approximately 20 cm above the soil surface</tissue>
    </source>
</reference>
<protein>
    <submittedName>
        <fullName evidence="1">Uncharacterized protein</fullName>
    </submittedName>
</protein>
<dbReference type="AlphaFoldDB" id="A0A0A8Y7R7"/>